<name>A0A8I1YFX8_BRAEL</name>
<proteinExistence type="predicted"/>
<dbReference type="EMBL" id="JAFICZ010000001">
    <property type="protein sequence ID" value="MBP1299338.1"/>
    <property type="molecule type" value="Genomic_DNA"/>
</dbReference>
<dbReference type="Proteomes" id="UP000673383">
    <property type="component" value="Unassembled WGS sequence"/>
</dbReference>
<comment type="caution">
    <text evidence="2">The sequence shown here is derived from an EMBL/GenBank/DDBJ whole genome shotgun (WGS) entry which is preliminary data.</text>
</comment>
<protein>
    <submittedName>
        <fullName evidence="2">Uncharacterized protein</fullName>
    </submittedName>
</protein>
<organism evidence="2 3">
    <name type="scientific">Bradyrhizobium elkanii</name>
    <dbReference type="NCBI Taxonomy" id="29448"/>
    <lineage>
        <taxon>Bacteria</taxon>
        <taxon>Pseudomonadati</taxon>
        <taxon>Pseudomonadota</taxon>
        <taxon>Alphaproteobacteria</taxon>
        <taxon>Hyphomicrobiales</taxon>
        <taxon>Nitrobacteraceae</taxon>
        <taxon>Bradyrhizobium</taxon>
    </lineage>
</organism>
<gene>
    <name evidence="2" type="ORF">JOH49_009091</name>
</gene>
<evidence type="ECO:0000313" key="3">
    <source>
        <dbReference type="Proteomes" id="UP000673383"/>
    </source>
</evidence>
<sequence>MALSPARSRRCSVGKLRSLLIRVELDAAKRSHRCQANSRHEIKQGDQRLNVRAGRGWDRYCMDCARKIVDGSIASLTGVSKAMESGKTATLSDNGDQTLSEPRLL</sequence>
<reference evidence="2" key="1">
    <citation type="submission" date="2021-02" db="EMBL/GenBank/DDBJ databases">
        <title>Genomic Encyclopedia of Type Strains, Phase IV (KMG-V): Genome sequencing to study the core and pangenomes of soil and plant-associated prokaryotes.</title>
        <authorList>
            <person name="Whitman W."/>
        </authorList>
    </citation>
    <scope>NUCLEOTIDE SEQUENCE</scope>
    <source>
        <strain evidence="2">USDA 406</strain>
    </source>
</reference>
<feature type="region of interest" description="Disordered" evidence="1">
    <location>
        <begin position="84"/>
        <end position="105"/>
    </location>
</feature>
<accession>A0A8I1YFX8</accession>
<feature type="compositionally biased region" description="Polar residues" evidence="1">
    <location>
        <begin position="87"/>
        <end position="105"/>
    </location>
</feature>
<evidence type="ECO:0000313" key="2">
    <source>
        <dbReference type="EMBL" id="MBP1299338.1"/>
    </source>
</evidence>
<dbReference type="AlphaFoldDB" id="A0A8I1YFX8"/>
<evidence type="ECO:0000256" key="1">
    <source>
        <dbReference type="SAM" id="MobiDB-lite"/>
    </source>
</evidence>